<reference evidence="2" key="1">
    <citation type="submission" date="2022-10" db="EMBL/GenBank/DDBJ databases">
        <title>The complete genomes of actinobacterial strains from the NBC collection.</title>
        <authorList>
            <person name="Joergensen T.S."/>
            <person name="Alvarez Arevalo M."/>
            <person name="Sterndorff E.B."/>
            <person name="Faurdal D."/>
            <person name="Vuksanovic O."/>
            <person name="Mourched A.-S."/>
            <person name="Charusanti P."/>
            <person name="Shaw S."/>
            <person name="Blin K."/>
            <person name="Weber T."/>
        </authorList>
    </citation>
    <scope>NUCLEOTIDE SEQUENCE</scope>
    <source>
        <strain evidence="2">NBC_01432</strain>
    </source>
</reference>
<dbReference type="RefSeq" id="WP_329076880.1">
    <property type="nucleotide sequence ID" value="NZ_CP109495.1"/>
</dbReference>
<dbReference type="SUPFAM" id="SSF89392">
    <property type="entry name" value="Prokaryotic lipoproteins and lipoprotein localization factors"/>
    <property type="match status" value="1"/>
</dbReference>
<dbReference type="Gene3D" id="2.50.20.20">
    <property type="match status" value="1"/>
</dbReference>
<keyword evidence="3" id="KW-1185">Reference proteome</keyword>
<dbReference type="EMBL" id="CP109495">
    <property type="protein sequence ID" value="WUX53274.1"/>
    <property type="molecule type" value="Genomic_DNA"/>
</dbReference>
<organism evidence="2 3">
    <name type="scientific">Streptomyces niveus</name>
    <name type="common">Streptomyces spheroides</name>
    <dbReference type="NCBI Taxonomy" id="193462"/>
    <lineage>
        <taxon>Bacteria</taxon>
        <taxon>Bacillati</taxon>
        <taxon>Actinomycetota</taxon>
        <taxon>Actinomycetes</taxon>
        <taxon>Kitasatosporales</taxon>
        <taxon>Streptomycetaceae</taxon>
        <taxon>Streptomyces</taxon>
    </lineage>
</organism>
<name>A0ABZ2A5F6_STRNV</name>
<sequence length="229" mass="24984">MSGGKQTQLLFIVGHFDMADGTGQLTVEMPDSGGAHAEELFVAGQVYLRAIKETAGPWGSFDWNKSEVHLPLRAPMNDPEHTLFQVGRAKTVYYQGVEKVNGVPAKDYRGMLDHSAISLRMAESERDDVNEERASRGEDIPVFADVWIDGAGRVVQTRTAFGFGFNTTSVTTVFSDFGKPVKVTRHRRPASPPSFRPRTSSPADGTGNSAHRAGVDTACTARPRGPWHP</sequence>
<evidence type="ECO:0000256" key="1">
    <source>
        <dbReference type="SAM" id="MobiDB-lite"/>
    </source>
</evidence>
<evidence type="ECO:0000313" key="3">
    <source>
        <dbReference type="Proteomes" id="UP001432209"/>
    </source>
</evidence>
<protein>
    <submittedName>
        <fullName evidence="2">Uncharacterized protein</fullName>
    </submittedName>
</protein>
<gene>
    <name evidence="2" type="ORF">OG442_17945</name>
</gene>
<dbReference type="InterPro" id="IPR029046">
    <property type="entry name" value="LolA/LolB/LppX"/>
</dbReference>
<feature type="region of interest" description="Disordered" evidence="1">
    <location>
        <begin position="183"/>
        <end position="229"/>
    </location>
</feature>
<evidence type="ECO:0000313" key="2">
    <source>
        <dbReference type="EMBL" id="WUX53274.1"/>
    </source>
</evidence>
<proteinExistence type="predicted"/>
<accession>A0ABZ2A5F6</accession>
<dbReference type="Proteomes" id="UP001432209">
    <property type="component" value="Chromosome"/>
</dbReference>